<evidence type="ECO:0000313" key="2">
    <source>
        <dbReference type="WBParaSite" id="GPUH_0000702801-mRNA-1"/>
    </source>
</evidence>
<keyword evidence="1" id="KW-0472">Membrane</keyword>
<dbReference type="WBParaSite" id="GPUH_0000702801-mRNA-1">
    <property type="protein sequence ID" value="GPUH_0000702801-mRNA-1"/>
    <property type="gene ID" value="GPUH_0000702801"/>
</dbReference>
<protein>
    <submittedName>
        <fullName evidence="2">ABC transmembrane type-1 domain-containing protein</fullName>
    </submittedName>
</protein>
<proteinExistence type="predicted"/>
<accession>A0A183DE78</accession>
<dbReference type="AlphaFoldDB" id="A0A183DE78"/>
<sequence length="92" mass="10690">LALVLFFVDELIEWYEAMSMFLIYIIYGITMKYNDHIEKIFRLKLYNITQFIGAEHRIPIATKYYGTSEVDSDAAFRGALSKQCYSIAAKGF</sequence>
<feature type="transmembrane region" description="Helical" evidence="1">
    <location>
        <begin position="12"/>
        <end position="30"/>
    </location>
</feature>
<keyword evidence="1" id="KW-1133">Transmembrane helix</keyword>
<name>A0A183DE78_9BILA</name>
<organism evidence="2">
    <name type="scientific">Gongylonema pulchrum</name>
    <dbReference type="NCBI Taxonomy" id="637853"/>
    <lineage>
        <taxon>Eukaryota</taxon>
        <taxon>Metazoa</taxon>
        <taxon>Ecdysozoa</taxon>
        <taxon>Nematoda</taxon>
        <taxon>Chromadorea</taxon>
        <taxon>Rhabditida</taxon>
        <taxon>Spirurina</taxon>
        <taxon>Spiruromorpha</taxon>
        <taxon>Spiruroidea</taxon>
        <taxon>Gongylonematidae</taxon>
        <taxon>Gongylonema</taxon>
    </lineage>
</organism>
<keyword evidence="1" id="KW-0812">Transmembrane</keyword>
<reference evidence="2" key="1">
    <citation type="submission" date="2016-06" db="UniProtKB">
        <authorList>
            <consortium name="WormBaseParasite"/>
        </authorList>
    </citation>
    <scope>IDENTIFICATION</scope>
</reference>
<evidence type="ECO:0000256" key="1">
    <source>
        <dbReference type="SAM" id="Phobius"/>
    </source>
</evidence>